<reference evidence="2" key="2">
    <citation type="submission" date="2020-11" db="EMBL/GenBank/DDBJ databases">
        <authorList>
            <consortium name="DOE Joint Genome Institute"/>
            <person name="Kuo A."/>
            <person name="Miyauchi S."/>
            <person name="Kiss E."/>
            <person name="Drula E."/>
            <person name="Kohler A."/>
            <person name="Sanchez-Garcia M."/>
            <person name="Andreopoulos B."/>
            <person name="Barry K.W."/>
            <person name="Bonito G."/>
            <person name="Buee M."/>
            <person name="Carver A."/>
            <person name="Chen C."/>
            <person name="Cichocki N."/>
            <person name="Clum A."/>
            <person name="Culley D."/>
            <person name="Crous P.W."/>
            <person name="Fauchery L."/>
            <person name="Girlanda M."/>
            <person name="Hayes R."/>
            <person name="Keri Z."/>
            <person name="Labutti K."/>
            <person name="Lipzen A."/>
            <person name="Lombard V."/>
            <person name="Magnuson J."/>
            <person name="Maillard F."/>
            <person name="Morin E."/>
            <person name="Murat C."/>
            <person name="Nolan M."/>
            <person name="Ohm R."/>
            <person name="Pangilinan J."/>
            <person name="Pereira M."/>
            <person name="Perotto S."/>
            <person name="Peter M."/>
            <person name="Riley R."/>
            <person name="Sitrit Y."/>
            <person name="Stielow B."/>
            <person name="Szollosi G."/>
            <person name="Zifcakova L."/>
            <person name="Stursova M."/>
            <person name="Spatafora J.W."/>
            <person name="Tedersoo L."/>
            <person name="Vaario L.-M."/>
            <person name="Yamada A."/>
            <person name="Yan M."/>
            <person name="Wang P."/>
            <person name="Xu J."/>
            <person name="Bruns T."/>
            <person name="Baldrian P."/>
            <person name="Vilgalys R."/>
            <person name="Henrissat B."/>
            <person name="Grigoriev I.V."/>
            <person name="Hibbett D."/>
            <person name="Nagy L.G."/>
            <person name="Martin F.M."/>
        </authorList>
    </citation>
    <scope>NUCLEOTIDE SEQUENCE</scope>
    <source>
        <strain evidence="2">UH-Tt-Lm1</strain>
    </source>
</reference>
<evidence type="ECO:0000256" key="1">
    <source>
        <dbReference type="SAM" id="MobiDB-lite"/>
    </source>
</evidence>
<organism evidence="2 3">
    <name type="scientific">Thelephora terrestris</name>
    <dbReference type="NCBI Taxonomy" id="56493"/>
    <lineage>
        <taxon>Eukaryota</taxon>
        <taxon>Fungi</taxon>
        <taxon>Dikarya</taxon>
        <taxon>Basidiomycota</taxon>
        <taxon>Agaricomycotina</taxon>
        <taxon>Agaricomycetes</taxon>
        <taxon>Thelephorales</taxon>
        <taxon>Thelephoraceae</taxon>
        <taxon>Thelephora</taxon>
    </lineage>
</organism>
<evidence type="ECO:0000313" key="2">
    <source>
        <dbReference type="EMBL" id="KAF9784554.1"/>
    </source>
</evidence>
<evidence type="ECO:0000313" key="3">
    <source>
        <dbReference type="Proteomes" id="UP000736335"/>
    </source>
</evidence>
<feature type="region of interest" description="Disordered" evidence="1">
    <location>
        <begin position="161"/>
        <end position="181"/>
    </location>
</feature>
<accession>A0A9P6L6M6</accession>
<dbReference type="Proteomes" id="UP000736335">
    <property type="component" value="Unassembled WGS sequence"/>
</dbReference>
<name>A0A9P6L6M6_9AGAM</name>
<sequence>MSGLLALEKQIREHKSAIIKPKRARNSLLNVLSLPLEVLSNIFRRNITPKQPSDNLEDVSHNFFLVCHHWFKVASQTPGLWTFWGNNFFDWKKRKLTNFYATCSNELTSSPNSDVIHAYDVLYVHFLFSQAVCTKGDSGNYCVLEVGSTLNTTDTLLSTAGSAGTDPANDNGKWHDVSHGS</sequence>
<keyword evidence="3" id="KW-1185">Reference proteome</keyword>
<evidence type="ECO:0008006" key="4">
    <source>
        <dbReference type="Google" id="ProtNLM"/>
    </source>
</evidence>
<gene>
    <name evidence="2" type="ORF">BJ322DRAFT_1021286</name>
</gene>
<protein>
    <recommendedName>
        <fullName evidence="4">F-box domain-containing protein</fullName>
    </recommendedName>
</protein>
<proteinExistence type="predicted"/>
<reference evidence="2" key="1">
    <citation type="journal article" date="2020" name="Nat. Commun.">
        <title>Large-scale genome sequencing of mycorrhizal fungi provides insights into the early evolution of symbiotic traits.</title>
        <authorList>
            <person name="Miyauchi S."/>
            <person name="Kiss E."/>
            <person name="Kuo A."/>
            <person name="Drula E."/>
            <person name="Kohler A."/>
            <person name="Sanchez-Garcia M."/>
            <person name="Morin E."/>
            <person name="Andreopoulos B."/>
            <person name="Barry K.W."/>
            <person name="Bonito G."/>
            <person name="Buee M."/>
            <person name="Carver A."/>
            <person name="Chen C."/>
            <person name="Cichocki N."/>
            <person name="Clum A."/>
            <person name="Culley D."/>
            <person name="Crous P.W."/>
            <person name="Fauchery L."/>
            <person name="Girlanda M."/>
            <person name="Hayes R.D."/>
            <person name="Keri Z."/>
            <person name="LaButti K."/>
            <person name="Lipzen A."/>
            <person name="Lombard V."/>
            <person name="Magnuson J."/>
            <person name="Maillard F."/>
            <person name="Murat C."/>
            <person name="Nolan M."/>
            <person name="Ohm R.A."/>
            <person name="Pangilinan J."/>
            <person name="Pereira M.F."/>
            <person name="Perotto S."/>
            <person name="Peter M."/>
            <person name="Pfister S."/>
            <person name="Riley R."/>
            <person name="Sitrit Y."/>
            <person name="Stielow J.B."/>
            <person name="Szollosi G."/>
            <person name="Zifcakova L."/>
            <person name="Stursova M."/>
            <person name="Spatafora J.W."/>
            <person name="Tedersoo L."/>
            <person name="Vaario L.M."/>
            <person name="Yamada A."/>
            <person name="Yan M."/>
            <person name="Wang P."/>
            <person name="Xu J."/>
            <person name="Bruns T."/>
            <person name="Baldrian P."/>
            <person name="Vilgalys R."/>
            <person name="Dunand C."/>
            <person name="Henrissat B."/>
            <person name="Grigoriev I.V."/>
            <person name="Hibbett D."/>
            <person name="Nagy L.G."/>
            <person name="Martin F.M."/>
        </authorList>
    </citation>
    <scope>NUCLEOTIDE SEQUENCE</scope>
    <source>
        <strain evidence="2">UH-Tt-Lm1</strain>
    </source>
</reference>
<dbReference type="AlphaFoldDB" id="A0A9P6L6M6"/>
<feature type="compositionally biased region" description="Basic and acidic residues" evidence="1">
    <location>
        <begin position="172"/>
        <end position="181"/>
    </location>
</feature>
<dbReference type="OrthoDB" id="5588482at2759"/>
<comment type="caution">
    <text evidence="2">The sequence shown here is derived from an EMBL/GenBank/DDBJ whole genome shotgun (WGS) entry which is preliminary data.</text>
</comment>
<dbReference type="EMBL" id="WIUZ02000008">
    <property type="protein sequence ID" value="KAF9784554.1"/>
    <property type="molecule type" value="Genomic_DNA"/>
</dbReference>